<sequence>MPVRDQVSFAIEVPCGTGRAAARTAIFDVIEDWCNSHRPHSSLGYLGPAEYETALVA</sequence>
<evidence type="ECO:0000313" key="1">
    <source>
        <dbReference type="EMBL" id="MFC5912541.1"/>
    </source>
</evidence>
<evidence type="ECO:0008006" key="3">
    <source>
        <dbReference type="Google" id="ProtNLM"/>
    </source>
</evidence>
<organism evidence="1 2">
    <name type="scientific">Streptomyces pulveraceus</name>
    <dbReference type="NCBI Taxonomy" id="68258"/>
    <lineage>
        <taxon>Bacteria</taxon>
        <taxon>Bacillati</taxon>
        <taxon>Actinomycetota</taxon>
        <taxon>Actinomycetes</taxon>
        <taxon>Kitasatosporales</taxon>
        <taxon>Streptomycetaceae</taxon>
        <taxon>Streptomyces</taxon>
    </lineage>
</organism>
<reference evidence="2" key="1">
    <citation type="journal article" date="2019" name="Int. J. Syst. Evol. Microbiol.">
        <title>The Global Catalogue of Microorganisms (GCM) 10K type strain sequencing project: providing services to taxonomists for standard genome sequencing and annotation.</title>
        <authorList>
            <consortium name="The Broad Institute Genomics Platform"/>
            <consortium name="The Broad Institute Genome Sequencing Center for Infectious Disease"/>
            <person name="Wu L."/>
            <person name="Ma J."/>
        </authorList>
    </citation>
    <scope>NUCLEOTIDE SEQUENCE [LARGE SCALE GENOMIC DNA]</scope>
    <source>
        <strain evidence="2">JCM 4147</strain>
    </source>
</reference>
<comment type="caution">
    <text evidence="1">The sequence shown here is derived from an EMBL/GenBank/DDBJ whole genome shotgun (WGS) entry which is preliminary data.</text>
</comment>
<name>A0ABW1GCP5_9ACTN</name>
<gene>
    <name evidence="1" type="ORF">ACFP1B_03680</name>
</gene>
<protein>
    <recommendedName>
        <fullName evidence="3">Integrase catalytic domain-containing protein</fullName>
    </recommendedName>
</protein>
<accession>A0ABW1GCP5</accession>
<keyword evidence="2" id="KW-1185">Reference proteome</keyword>
<proteinExistence type="predicted"/>
<dbReference type="Proteomes" id="UP001596200">
    <property type="component" value="Unassembled WGS sequence"/>
</dbReference>
<dbReference type="EMBL" id="JBHSPU010000002">
    <property type="protein sequence ID" value="MFC5912541.1"/>
    <property type="molecule type" value="Genomic_DNA"/>
</dbReference>
<evidence type="ECO:0000313" key="2">
    <source>
        <dbReference type="Proteomes" id="UP001596200"/>
    </source>
</evidence>